<gene>
    <name evidence="1" type="ORF">RF11_10870</name>
</gene>
<dbReference type="Proteomes" id="UP000031668">
    <property type="component" value="Unassembled WGS sequence"/>
</dbReference>
<name>A0A0C2JYF9_THEKT</name>
<organism evidence="1 2">
    <name type="scientific">Thelohanellus kitauei</name>
    <name type="common">Myxosporean</name>
    <dbReference type="NCBI Taxonomy" id="669202"/>
    <lineage>
        <taxon>Eukaryota</taxon>
        <taxon>Metazoa</taxon>
        <taxon>Cnidaria</taxon>
        <taxon>Myxozoa</taxon>
        <taxon>Myxosporea</taxon>
        <taxon>Bivalvulida</taxon>
        <taxon>Platysporina</taxon>
        <taxon>Myxobolidae</taxon>
        <taxon>Thelohanellus</taxon>
    </lineage>
</organism>
<evidence type="ECO:0000313" key="2">
    <source>
        <dbReference type="Proteomes" id="UP000031668"/>
    </source>
</evidence>
<sequence>MCTFVKVEQLNSTKLLLRAKKSSNMTRLRNRMTRATGDWRTLENCNVYAPNHAKLRCRKEYQDFLGISIPEIGPTQDIHSKIVVQIDEWLLRGKRMHDLGRVLLGNQPLPLEDRLEIEILEEEPIDPYRNYGRRISLPWIFGLLECIMAENGSFVSGEVRLFVFERWNAETLHPIIQ</sequence>
<dbReference type="AlphaFoldDB" id="A0A0C2JYF9"/>
<evidence type="ECO:0000313" key="1">
    <source>
        <dbReference type="EMBL" id="KII74548.1"/>
    </source>
</evidence>
<comment type="caution">
    <text evidence="1">The sequence shown here is derived from an EMBL/GenBank/DDBJ whole genome shotgun (WGS) entry which is preliminary data.</text>
</comment>
<protein>
    <submittedName>
        <fullName evidence="1">Uncharacterized protein</fullName>
    </submittedName>
</protein>
<accession>A0A0C2JYF9</accession>
<reference evidence="1 2" key="1">
    <citation type="journal article" date="2014" name="Genome Biol. Evol.">
        <title>The genome of the myxosporean Thelohanellus kitauei shows adaptations to nutrient acquisition within its fish host.</title>
        <authorList>
            <person name="Yang Y."/>
            <person name="Xiong J."/>
            <person name="Zhou Z."/>
            <person name="Huo F."/>
            <person name="Miao W."/>
            <person name="Ran C."/>
            <person name="Liu Y."/>
            <person name="Zhang J."/>
            <person name="Feng J."/>
            <person name="Wang M."/>
            <person name="Wang M."/>
            <person name="Wang L."/>
            <person name="Yao B."/>
        </authorList>
    </citation>
    <scope>NUCLEOTIDE SEQUENCE [LARGE SCALE GENOMIC DNA]</scope>
    <source>
        <strain evidence="1">Wuqing</strain>
    </source>
</reference>
<dbReference type="EMBL" id="JWZT01000361">
    <property type="protein sequence ID" value="KII74548.1"/>
    <property type="molecule type" value="Genomic_DNA"/>
</dbReference>
<proteinExistence type="predicted"/>
<keyword evidence="2" id="KW-1185">Reference proteome</keyword>